<keyword evidence="2" id="KW-1133">Transmembrane helix</keyword>
<reference evidence="3 4" key="1">
    <citation type="journal article" date="2021" name="Commun. Biol.">
        <title>The genome of Shorea leprosula (Dipterocarpaceae) highlights the ecological relevance of drought in aseasonal tropical rainforests.</title>
        <authorList>
            <person name="Ng K.K.S."/>
            <person name="Kobayashi M.J."/>
            <person name="Fawcett J.A."/>
            <person name="Hatakeyama M."/>
            <person name="Paape T."/>
            <person name="Ng C.H."/>
            <person name="Ang C.C."/>
            <person name="Tnah L.H."/>
            <person name="Lee C.T."/>
            <person name="Nishiyama T."/>
            <person name="Sese J."/>
            <person name="O'Brien M.J."/>
            <person name="Copetti D."/>
            <person name="Mohd Noor M.I."/>
            <person name="Ong R.C."/>
            <person name="Putra M."/>
            <person name="Sireger I.Z."/>
            <person name="Indrioko S."/>
            <person name="Kosugi Y."/>
            <person name="Izuno A."/>
            <person name="Isagi Y."/>
            <person name="Lee S.L."/>
            <person name="Shimizu K.K."/>
        </authorList>
    </citation>
    <scope>NUCLEOTIDE SEQUENCE [LARGE SCALE GENOMIC DNA]</scope>
    <source>
        <strain evidence="3">214</strain>
    </source>
</reference>
<feature type="transmembrane region" description="Helical" evidence="2">
    <location>
        <begin position="129"/>
        <end position="155"/>
    </location>
</feature>
<dbReference type="EMBL" id="BPVZ01000549">
    <property type="protein sequence ID" value="GKV51830.1"/>
    <property type="molecule type" value="Genomic_DNA"/>
</dbReference>
<dbReference type="Proteomes" id="UP001054252">
    <property type="component" value="Unassembled WGS sequence"/>
</dbReference>
<evidence type="ECO:0000256" key="2">
    <source>
        <dbReference type="SAM" id="Phobius"/>
    </source>
</evidence>
<evidence type="ECO:0000313" key="4">
    <source>
        <dbReference type="Proteomes" id="UP001054252"/>
    </source>
</evidence>
<keyword evidence="4" id="KW-1185">Reference proteome</keyword>
<feature type="compositionally biased region" description="Low complexity" evidence="1">
    <location>
        <begin position="1"/>
        <end position="16"/>
    </location>
</feature>
<dbReference type="AlphaFoldDB" id="A0AAV5MPS0"/>
<accession>A0AAV5MPS0</accession>
<gene>
    <name evidence="3" type="ORF">SLEP1_g58454</name>
</gene>
<keyword evidence="2" id="KW-0812">Transmembrane</keyword>
<dbReference type="PANTHER" id="PTHR33287:SF11">
    <property type="entry name" value="OS03G0778400 PROTEIN"/>
    <property type="match status" value="1"/>
</dbReference>
<protein>
    <submittedName>
        <fullName evidence="3">Uncharacterized protein</fullName>
    </submittedName>
</protein>
<evidence type="ECO:0000313" key="3">
    <source>
        <dbReference type="EMBL" id="GKV51830.1"/>
    </source>
</evidence>
<organism evidence="3 4">
    <name type="scientific">Rubroshorea leprosula</name>
    <dbReference type="NCBI Taxonomy" id="152421"/>
    <lineage>
        <taxon>Eukaryota</taxon>
        <taxon>Viridiplantae</taxon>
        <taxon>Streptophyta</taxon>
        <taxon>Embryophyta</taxon>
        <taxon>Tracheophyta</taxon>
        <taxon>Spermatophyta</taxon>
        <taxon>Magnoliopsida</taxon>
        <taxon>eudicotyledons</taxon>
        <taxon>Gunneridae</taxon>
        <taxon>Pentapetalae</taxon>
        <taxon>rosids</taxon>
        <taxon>malvids</taxon>
        <taxon>Malvales</taxon>
        <taxon>Dipterocarpaceae</taxon>
        <taxon>Rubroshorea</taxon>
    </lineage>
</organism>
<comment type="caution">
    <text evidence="3">The sequence shown here is derived from an EMBL/GenBank/DDBJ whole genome shotgun (WGS) entry which is preliminary data.</text>
</comment>
<feature type="region of interest" description="Disordered" evidence="1">
    <location>
        <begin position="1"/>
        <end position="20"/>
    </location>
</feature>
<name>A0AAV5MPS0_9ROSI</name>
<evidence type="ECO:0000256" key="1">
    <source>
        <dbReference type="SAM" id="MobiDB-lite"/>
    </source>
</evidence>
<keyword evidence="2" id="KW-0472">Membrane</keyword>
<sequence length="165" mass="17840">MSSSSSPTPSRSFSSSIPPPTGACHRSWIPSLCSLLCSMGIIWAARYKMDVEEHLEKMLERKKEDGKLLGKCAEELKKKGVEFDLLKKVVGCFSGKKGGMRGLGGEGETPVELPHLVSLACCTLLPPCFGAALLSFPFAATCAAFFSFAASCAAFTPQLQQRWMR</sequence>
<dbReference type="PANTHER" id="PTHR33287">
    <property type="entry name" value="OS03G0453550 PROTEIN"/>
    <property type="match status" value="1"/>
</dbReference>
<proteinExistence type="predicted"/>